<dbReference type="PANTHER" id="PTHR44757">
    <property type="entry name" value="DIGUANYLATE CYCLASE DGCP"/>
    <property type="match status" value="1"/>
</dbReference>
<dbReference type="CDD" id="cd01948">
    <property type="entry name" value="EAL"/>
    <property type="match status" value="1"/>
</dbReference>
<dbReference type="NCBIfam" id="TIGR00254">
    <property type="entry name" value="GGDEF"/>
    <property type="match status" value="1"/>
</dbReference>
<dbReference type="InterPro" id="IPR029787">
    <property type="entry name" value="Nucleotide_cyclase"/>
</dbReference>
<evidence type="ECO:0000313" key="6">
    <source>
        <dbReference type="Proteomes" id="UP000007382"/>
    </source>
</evidence>
<evidence type="ECO:0000259" key="3">
    <source>
        <dbReference type="PROSITE" id="PS50883"/>
    </source>
</evidence>
<dbReference type="Gene3D" id="3.40.50.2300">
    <property type="match status" value="1"/>
</dbReference>
<evidence type="ECO:0000313" key="5">
    <source>
        <dbReference type="EMBL" id="BAM06142.1"/>
    </source>
</evidence>
<gene>
    <name evidence="5" type="ordered locus">LFE_0421</name>
</gene>
<dbReference type="Gene3D" id="3.30.70.270">
    <property type="match status" value="1"/>
</dbReference>
<dbReference type="EMBL" id="AP012342">
    <property type="protein sequence ID" value="BAM06142.1"/>
    <property type="molecule type" value="Genomic_DNA"/>
</dbReference>
<dbReference type="GO" id="GO:0003824">
    <property type="term" value="F:catalytic activity"/>
    <property type="evidence" value="ECO:0007669"/>
    <property type="project" value="UniProtKB-ARBA"/>
</dbReference>
<dbReference type="PROSITE" id="PS50110">
    <property type="entry name" value="RESPONSE_REGULATORY"/>
    <property type="match status" value="1"/>
</dbReference>
<dbReference type="RefSeq" id="WP_014448635.1">
    <property type="nucleotide sequence ID" value="NC_017094.1"/>
</dbReference>
<dbReference type="InterPro" id="IPR001633">
    <property type="entry name" value="EAL_dom"/>
</dbReference>
<dbReference type="GO" id="GO:0000160">
    <property type="term" value="P:phosphorelay signal transduction system"/>
    <property type="evidence" value="ECO:0007669"/>
    <property type="project" value="InterPro"/>
</dbReference>
<dbReference type="Proteomes" id="UP000007382">
    <property type="component" value="Chromosome"/>
</dbReference>
<name>I0ILJ3_LEPFC</name>
<dbReference type="Pfam" id="PF00563">
    <property type="entry name" value="EAL"/>
    <property type="match status" value="1"/>
</dbReference>
<proteinExistence type="predicted"/>
<feature type="domain" description="Response regulatory" evidence="2">
    <location>
        <begin position="7"/>
        <end position="124"/>
    </location>
</feature>
<dbReference type="InterPro" id="IPR035919">
    <property type="entry name" value="EAL_sf"/>
</dbReference>
<dbReference type="FunFam" id="3.30.70.270:FF:000001">
    <property type="entry name" value="Diguanylate cyclase domain protein"/>
    <property type="match status" value="1"/>
</dbReference>
<dbReference type="SUPFAM" id="SSF55073">
    <property type="entry name" value="Nucleotide cyclase"/>
    <property type="match status" value="1"/>
</dbReference>
<dbReference type="KEGG" id="lfc:LFE_0421"/>
<dbReference type="InterPro" id="IPR052155">
    <property type="entry name" value="Biofilm_reg_signaling"/>
</dbReference>
<sequence length="707" mass="80868">MFDRSLRVLVVEDNPGDVLLVQEMLHAISEDRISLFSANRVSRVGTLLSEMAVDAILLDLGLPDSNGLETLRTIHDVCGETPIVVLSSQDDEQLAVTALQVGAQDFLVKGTFNGHILTRSIFYAIKRKEMDSKLFYMAYHDSLTGLSNRKHFHEHLEHSIEWCERGEQKFAVIFLDLDNFKKINDTFGHLAGDLLLQQVSERIRNVVRKIDVVARMGGDEFAIILNNLKTFSYVSHVARKIRKHICRPYKIESTLLEMDFSMGISLYPLDGLNESELIRKADRAMYQAKESGAKRFRFYNHEMDERESARQTLRADFQNAIKNHELCLHFQPIINLRTHAINSLEALVRWNHPQKGLLSPGEFLNDIMGTELIVSLGETVFELVFSCLSKWKDQGILIPVSVNVDLLQIKQPDFHQKFVRLLHRYPDIPPHLLEIEILETTSAEDVPNLREVLDGLHELGIRLSIDDFGTGYSSLSYLKHIPFDTLKIDQSFVIGMLENRENLAIIESISSLAKIFGRNVVAEGMEQMSYSPMLMAMGCDLAQGYAISRPLPPERFLEWRQRWINKDHSEGVSPFLPLSELSILLTQISHLSWIQRIISLADKSDHSPLTPFEKEEFGSSPVEDWYNHEGISLYGEIPTFQSLSDVHRESLDLVREVFRRIIEKNKGATQYYSRLLLFQKDSLLSLYGALQKDVLFRSMMRVNPGKA</sequence>
<dbReference type="PROSITE" id="PS50887">
    <property type="entry name" value="GGDEF"/>
    <property type="match status" value="1"/>
</dbReference>
<keyword evidence="6" id="KW-1185">Reference proteome</keyword>
<dbReference type="eggNOG" id="COG5001">
    <property type="taxonomic scope" value="Bacteria"/>
</dbReference>
<dbReference type="InterPro" id="IPR000160">
    <property type="entry name" value="GGDEF_dom"/>
</dbReference>
<dbReference type="InterPro" id="IPR011006">
    <property type="entry name" value="CheY-like_superfamily"/>
</dbReference>
<dbReference type="InterPro" id="IPR001789">
    <property type="entry name" value="Sig_transdc_resp-reg_receiver"/>
</dbReference>
<dbReference type="SMART" id="SM00052">
    <property type="entry name" value="EAL"/>
    <property type="match status" value="1"/>
</dbReference>
<dbReference type="PROSITE" id="PS50883">
    <property type="entry name" value="EAL"/>
    <property type="match status" value="1"/>
</dbReference>
<dbReference type="Pfam" id="PF00990">
    <property type="entry name" value="GGDEF"/>
    <property type="match status" value="1"/>
</dbReference>
<evidence type="ECO:0000259" key="2">
    <source>
        <dbReference type="PROSITE" id="PS50110"/>
    </source>
</evidence>
<dbReference type="AlphaFoldDB" id="I0ILJ3"/>
<evidence type="ECO:0000256" key="1">
    <source>
        <dbReference type="PROSITE-ProRule" id="PRU00169"/>
    </source>
</evidence>
<dbReference type="SMART" id="SM00267">
    <property type="entry name" value="GGDEF"/>
    <property type="match status" value="1"/>
</dbReference>
<organism evidence="5 6">
    <name type="scientific">Leptospirillum ferrooxidans (strain C2-3)</name>
    <dbReference type="NCBI Taxonomy" id="1162668"/>
    <lineage>
        <taxon>Bacteria</taxon>
        <taxon>Pseudomonadati</taxon>
        <taxon>Nitrospirota</taxon>
        <taxon>Nitrospiria</taxon>
        <taxon>Nitrospirales</taxon>
        <taxon>Nitrospiraceae</taxon>
        <taxon>Leptospirillum</taxon>
    </lineage>
</organism>
<dbReference type="OrthoDB" id="9762141at2"/>
<dbReference type="CDD" id="cd01949">
    <property type="entry name" value="GGDEF"/>
    <property type="match status" value="1"/>
</dbReference>
<dbReference type="SUPFAM" id="SSF141868">
    <property type="entry name" value="EAL domain-like"/>
    <property type="match status" value="1"/>
</dbReference>
<feature type="domain" description="GGDEF" evidence="4">
    <location>
        <begin position="168"/>
        <end position="301"/>
    </location>
</feature>
<dbReference type="SUPFAM" id="SSF52172">
    <property type="entry name" value="CheY-like"/>
    <property type="match status" value="1"/>
</dbReference>
<feature type="modified residue" description="4-aspartylphosphate" evidence="1">
    <location>
        <position position="59"/>
    </location>
</feature>
<dbReference type="PANTHER" id="PTHR44757:SF2">
    <property type="entry name" value="BIOFILM ARCHITECTURE MAINTENANCE PROTEIN MBAA"/>
    <property type="match status" value="1"/>
</dbReference>
<accession>I0ILJ3</accession>
<reference evidence="6" key="2">
    <citation type="submission" date="2012-03" db="EMBL/GenBank/DDBJ databases">
        <title>The complete genome sequence of the pioneer microbe on fresh volcanic deposit, Leptospirillum ferrooxidans strain C2-3.</title>
        <authorList>
            <person name="Fujimura R."/>
            <person name="Sato Y."/>
            <person name="Nishizawa T."/>
            <person name="Nanba K."/>
            <person name="Oshima K."/>
            <person name="Hattori M."/>
            <person name="Kamijo T."/>
            <person name="Ohta H."/>
        </authorList>
    </citation>
    <scope>NUCLEOTIDE SEQUENCE [LARGE SCALE GENOMIC DNA]</scope>
    <source>
        <strain evidence="6">C2-3</strain>
    </source>
</reference>
<feature type="domain" description="EAL" evidence="3">
    <location>
        <begin position="310"/>
        <end position="564"/>
    </location>
</feature>
<dbReference type="STRING" id="1162668.LFE_0421"/>
<dbReference type="PATRIC" id="fig|1162668.3.peg.492"/>
<dbReference type="SMART" id="SM00448">
    <property type="entry name" value="REC"/>
    <property type="match status" value="1"/>
</dbReference>
<protein>
    <submittedName>
        <fullName evidence="5">Putative PAS/PAC sensor-containing diguanylate cyclase/phosphodiesterase</fullName>
    </submittedName>
</protein>
<dbReference type="InterPro" id="IPR043128">
    <property type="entry name" value="Rev_trsase/Diguanyl_cyclase"/>
</dbReference>
<evidence type="ECO:0000259" key="4">
    <source>
        <dbReference type="PROSITE" id="PS50887"/>
    </source>
</evidence>
<reference evidence="5 6" key="1">
    <citation type="journal article" date="2012" name="J. Bacteriol.">
        <title>Complete Genome Sequence of Leptospirillum ferrooxidans Strain C2-3, Isolated from a Fresh Volcanic Ash Deposit on the Island of Miyake, Japan.</title>
        <authorList>
            <person name="Fujimura R."/>
            <person name="Sato Y."/>
            <person name="Nishizawa T."/>
            <person name="Oshima K."/>
            <person name="Kim S.-W."/>
            <person name="Hattori M."/>
            <person name="Kamijo T."/>
            <person name="Ohta H."/>
        </authorList>
    </citation>
    <scope>NUCLEOTIDE SEQUENCE [LARGE SCALE GENOMIC DNA]</scope>
    <source>
        <strain evidence="5 6">C2-3</strain>
    </source>
</reference>
<dbReference type="Pfam" id="PF00072">
    <property type="entry name" value="Response_reg"/>
    <property type="match status" value="1"/>
</dbReference>
<dbReference type="HOGENOM" id="CLU_000445_70_50_0"/>
<dbReference type="Gene3D" id="3.20.20.450">
    <property type="entry name" value="EAL domain"/>
    <property type="match status" value="1"/>
</dbReference>
<keyword evidence="1" id="KW-0597">Phosphoprotein</keyword>